<feature type="compositionally biased region" description="Basic and acidic residues" evidence="1">
    <location>
        <begin position="250"/>
        <end position="263"/>
    </location>
</feature>
<sequence length="445" mass="49438">MNFTRNFIAIAVCFLFVISSLVTPSVATNQEPDEYPNGWTHRPIMEQFTSLGCSPCMGIDPDVAKLWREFREEPGLPVTFVSFHQINGGSDDEFASQESKDRYNHYSVQGTPDAQFDGGYIEELGGGDGTYDTYKDHYFESGERDVKPTELRVWQEFREDRFVFTVNLTYLGEGGISTPLNPDILDSSVYLFVVEDDIMAWSSVEEKEVLTHNVFRENALTNEQVELQAAETWTHQVEWVIPDIIDYMSGHEDHDGNAQEGEHPIPTPINPAKISVVAVVYDNDDTSRTTSSGKTGNAADTPRAANSATPKTTAYDEQNEPPKVTAYDESINGNLAEVSATLQDDDGIGSAYVIYNFHNGSYNDEAWGVMPMDIDENNVATASIEFSSEDPVWYRILLIDGKQGFAASEAKQFEGTGGEIMEDSPGFGIFTISAALLIALIRRRN</sequence>
<evidence type="ECO:0008006" key="4">
    <source>
        <dbReference type="Google" id="ProtNLM"/>
    </source>
</evidence>
<feature type="region of interest" description="Disordered" evidence="1">
    <location>
        <begin position="250"/>
        <end position="269"/>
    </location>
</feature>
<proteinExistence type="predicted"/>
<dbReference type="SUPFAM" id="SSF52833">
    <property type="entry name" value="Thioredoxin-like"/>
    <property type="match status" value="1"/>
</dbReference>
<protein>
    <recommendedName>
        <fullName evidence="4">Thioredoxin domain-containing protein</fullName>
    </recommendedName>
</protein>
<accession>A0A7J4GR16</accession>
<name>A0A7J4GR16_9ARCH</name>
<dbReference type="EMBL" id="DUCX01000023">
    <property type="protein sequence ID" value="HIF37083.1"/>
    <property type="molecule type" value="Genomic_DNA"/>
</dbReference>
<gene>
    <name evidence="2" type="ORF">EYQ70_01505</name>
</gene>
<reference evidence="3" key="1">
    <citation type="journal article" date="2019" name="bioRxiv">
        <title>Genome diversification in globally distributed novel marine Proteobacteria is linked to environmental adaptation.</title>
        <authorList>
            <person name="Zhou Z."/>
            <person name="Tran P.Q."/>
            <person name="Kieft K."/>
            <person name="Anantharaman K."/>
        </authorList>
    </citation>
    <scope>NUCLEOTIDE SEQUENCE [LARGE SCALE GENOMIC DNA]</scope>
</reference>
<evidence type="ECO:0000313" key="2">
    <source>
        <dbReference type="EMBL" id="HIF37083.1"/>
    </source>
</evidence>
<dbReference type="AlphaFoldDB" id="A0A7J4GR16"/>
<evidence type="ECO:0000313" key="3">
    <source>
        <dbReference type="Proteomes" id="UP000585802"/>
    </source>
</evidence>
<organism evidence="2 3">
    <name type="scientific">Marine Group III euryarchaeote</name>
    <dbReference type="NCBI Taxonomy" id="2173149"/>
    <lineage>
        <taxon>Archaea</taxon>
        <taxon>Methanobacteriati</taxon>
        <taxon>Thermoplasmatota</taxon>
        <taxon>Thermoplasmata</taxon>
        <taxon>Candidatus Thermoprofundales</taxon>
    </lineage>
</organism>
<dbReference type="Proteomes" id="UP000585802">
    <property type="component" value="Unassembled WGS sequence"/>
</dbReference>
<feature type="region of interest" description="Disordered" evidence="1">
    <location>
        <begin position="285"/>
        <end position="325"/>
    </location>
</feature>
<feature type="compositionally biased region" description="Polar residues" evidence="1">
    <location>
        <begin position="304"/>
        <end position="316"/>
    </location>
</feature>
<dbReference type="InterPro" id="IPR036249">
    <property type="entry name" value="Thioredoxin-like_sf"/>
</dbReference>
<evidence type="ECO:0000256" key="1">
    <source>
        <dbReference type="SAM" id="MobiDB-lite"/>
    </source>
</evidence>
<comment type="caution">
    <text evidence="2">The sequence shown here is derived from an EMBL/GenBank/DDBJ whole genome shotgun (WGS) entry which is preliminary data.</text>
</comment>